<proteinExistence type="predicted"/>
<keyword evidence="1" id="KW-0472">Membrane</keyword>
<name>A0ABM8XEA6_9BURK</name>
<accession>A0ABM8XEA6</accession>
<gene>
    <name evidence="2" type="ORF">LMG21510_03566</name>
</gene>
<comment type="caution">
    <text evidence="2">The sequence shown here is derived from an EMBL/GenBank/DDBJ whole genome shotgun (WGS) entry which is preliminary data.</text>
</comment>
<feature type="transmembrane region" description="Helical" evidence="1">
    <location>
        <begin position="140"/>
        <end position="159"/>
    </location>
</feature>
<evidence type="ECO:0008006" key="4">
    <source>
        <dbReference type="Google" id="ProtNLM"/>
    </source>
</evidence>
<keyword evidence="1" id="KW-0812">Transmembrane</keyword>
<feature type="transmembrane region" description="Helical" evidence="1">
    <location>
        <begin position="12"/>
        <end position="32"/>
    </location>
</feature>
<evidence type="ECO:0000313" key="3">
    <source>
        <dbReference type="Proteomes" id="UP000721236"/>
    </source>
</evidence>
<keyword evidence="1" id="KW-1133">Transmembrane helix</keyword>
<sequence length="197" mass="21223">MLDGHDSRDARHVRWSGVLAAGATMLYPLAIYGGLQVWSPRVMALALVVLIVLRLGALSRAGLFRTPGLGLAAGAIALLVALSNEALPLKLYPAAVNVAMLAVFGWSLWHPPTVVERLARMRDPDLPPRGVAYTRRVTQAWCVFFVFNGGVAAATAFLASNRIWALYNGGIAYVLIGAMFAGEWLVRRRVMGRSAAP</sequence>
<organism evidence="2 3">
    <name type="scientific">Cupriavidus respiraculi</name>
    <dbReference type="NCBI Taxonomy" id="195930"/>
    <lineage>
        <taxon>Bacteria</taxon>
        <taxon>Pseudomonadati</taxon>
        <taxon>Pseudomonadota</taxon>
        <taxon>Betaproteobacteria</taxon>
        <taxon>Burkholderiales</taxon>
        <taxon>Burkholderiaceae</taxon>
        <taxon>Cupriavidus</taxon>
    </lineage>
</organism>
<reference evidence="2 3" key="1">
    <citation type="submission" date="2021-08" db="EMBL/GenBank/DDBJ databases">
        <authorList>
            <person name="Peeters C."/>
        </authorList>
    </citation>
    <scope>NUCLEOTIDE SEQUENCE [LARGE SCALE GENOMIC DNA]</scope>
    <source>
        <strain evidence="2 3">LMG 21510</strain>
    </source>
</reference>
<feature type="transmembrane region" description="Helical" evidence="1">
    <location>
        <begin position="38"/>
        <end position="56"/>
    </location>
</feature>
<protein>
    <recommendedName>
        <fullName evidence="4">DNA gyrase subunit B</fullName>
    </recommendedName>
</protein>
<evidence type="ECO:0000313" key="2">
    <source>
        <dbReference type="EMBL" id="CAG9178364.1"/>
    </source>
</evidence>
<dbReference type="EMBL" id="CAJZAH010000003">
    <property type="protein sequence ID" value="CAG9178364.1"/>
    <property type="molecule type" value="Genomic_DNA"/>
</dbReference>
<dbReference type="Proteomes" id="UP000721236">
    <property type="component" value="Unassembled WGS sequence"/>
</dbReference>
<keyword evidence="3" id="KW-1185">Reference proteome</keyword>
<feature type="transmembrane region" description="Helical" evidence="1">
    <location>
        <begin position="63"/>
        <end position="82"/>
    </location>
</feature>
<evidence type="ECO:0000256" key="1">
    <source>
        <dbReference type="SAM" id="Phobius"/>
    </source>
</evidence>
<feature type="transmembrane region" description="Helical" evidence="1">
    <location>
        <begin position="165"/>
        <end position="186"/>
    </location>
</feature>
<feature type="transmembrane region" description="Helical" evidence="1">
    <location>
        <begin position="94"/>
        <end position="119"/>
    </location>
</feature>